<accession>A0A2R5G172</accession>
<proteinExistence type="predicted"/>
<dbReference type="Pfam" id="PF25413">
    <property type="entry name" value="Rossman_Mical"/>
    <property type="match status" value="1"/>
</dbReference>
<evidence type="ECO:0000313" key="3">
    <source>
        <dbReference type="Proteomes" id="UP000241890"/>
    </source>
</evidence>
<feature type="domain" description="[F-actin]-monooxygenase MICAL1-3-like Rossman" evidence="1">
    <location>
        <begin position="319"/>
        <end position="421"/>
    </location>
</feature>
<organism evidence="2 3">
    <name type="scientific">Hondaea fermentalgiana</name>
    <dbReference type="NCBI Taxonomy" id="2315210"/>
    <lineage>
        <taxon>Eukaryota</taxon>
        <taxon>Sar</taxon>
        <taxon>Stramenopiles</taxon>
        <taxon>Bigyra</taxon>
        <taxon>Labyrinthulomycetes</taxon>
        <taxon>Thraustochytrida</taxon>
        <taxon>Thraustochytriidae</taxon>
        <taxon>Hondaea</taxon>
    </lineage>
</organism>
<sequence length="594" mass="65867">MSSADDLLTAFLEANEVDQVLSSFAAFAAIAGVDPEGDCGLEVYARLRKTTRSSVRKFKLRRIFDVLDKELDKRRALVADDGASYPSLDVSEDPDEDVEDDVQANAHANRPMRIVVSGAGPVGLRSALENALLGHEVVVLEKRERFSRVNILMFWQATMDDMVSLGAKLFYPKLQVHGSPLHMGTREIQLCLLKTALLFGVQVRYATSLRALRFDAELETWAAIATSSAPARTEGALRRLSGRVADALSFKPKKTADYEATFRCNMVDNPQLDPTFLKGVATAEEKEVSFDSLIVAEGEWSQSLRKLGFQKSVDRFSRAIGIVINMDYDPSKPDEAALESFALGISPKQNAVKERLKESGIFIENIEYLKGTTHYIVATLWKTSSLLDHGVLREGASAGQDLLRAENVDFTALQDFARIMATAVGIPEETPFCAWNPIQLFDFSTRARAMSPSKILMTDSSNEPLILDELGSEDEIPKNAALVMPVGDALLEPFWPQGLGSNRGFHGAIDAAYACLRFRTAGLYEGYVSRAFSYLCMNMYAWTKPTMVIQNWSAWSADPATRYTWTVVDTAKKQSGRILGYDLPPTVFRRFTKK</sequence>
<dbReference type="InterPro" id="IPR036188">
    <property type="entry name" value="FAD/NAD-bd_sf"/>
</dbReference>
<keyword evidence="3" id="KW-1185">Reference proteome</keyword>
<gene>
    <name evidence="2" type="ORF">FCC1311_009842</name>
</gene>
<dbReference type="Gene3D" id="3.50.50.60">
    <property type="entry name" value="FAD/NAD(P)-binding domain"/>
    <property type="match status" value="2"/>
</dbReference>
<protein>
    <submittedName>
        <fullName evidence="2">F-actin-methionine sulfoxide oxidase mical1</fullName>
    </submittedName>
</protein>
<dbReference type="Proteomes" id="UP000241890">
    <property type="component" value="Unassembled WGS sequence"/>
</dbReference>
<dbReference type="InParanoid" id="A0A2R5G172"/>
<dbReference type="SUPFAM" id="SSF51905">
    <property type="entry name" value="FAD/NAD(P)-binding domain"/>
    <property type="match status" value="1"/>
</dbReference>
<comment type="caution">
    <text evidence="2">The sequence shown here is derived from an EMBL/GenBank/DDBJ whole genome shotgun (WGS) entry which is preliminary data.</text>
</comment>
<dbReference type="OrthoDB" id="20799at2759"/>
<dbReference type="EMBL" id="BEYU01000008">
    <property type="protein sequence ID" value="GBG24766.1"/>
    <property type="molecule type" value="Genomic_DNA"/>
</dbReference>
<dbReference type="InterPro" id="IPR057494">
    <property type="entry name" value="Rossman_Mical"/>
</dbReference>
<reference evidence="2 3" key="1">
    <citation type="submission" date="2017-12" db="EMBL/GenBank/DDBJ databases">
        <title>Sequencing, de novo assembly and annotation of complete genome of a new Thraustochytrid species, strain FCC1311.</title>
        <authorList>
            <person name="Sedici K."/>
            <person name="Godart F."/>
            <person name="Aiese Cigliano R."/>
            <person name="Sanseverino W."/>
            <person name="Barakat M."/>
            <person name="Ortet P."/>
            <person name="Marechal E."/>
            <person name="Cagnac O."/>
            <person name="Amato A."/>
        </authorList>
    </citation>
    <scope>NUCLEOTIDE SEQUENCE [LARGE SCALE GENOMIC DNA]</scope>
</reference>
<evidence type="ECO:0000259" key="1">
    <source>
        <dbReference type="Pfam" id="PF25413"/>
    </source>
</evidence>
<evidence type="ECO:0000313" key="2">
    <source>
        <dbReference type="EMBL" id="GBG24766.1"/>
    </source>
</evidence>
<dbReference type="AlphaFoldDB" id="A0A2R5G172"/>
<name>A0A2R5G172_9STRA</name>